<feature type="transmembrane region" description="Helical" evidence="2">
    <location>
        <begin position="125"/>
        <end position="148"/>
    </location>
</feature>
<evidence type="ECO:0000313" key="3">
    <source>
        <dbReference type="EMBL" id="KAF9479179.1"/>
    </source>
</evidence>
<name>A0A9P5Z123_9AGAR</name>
<sequence>MALSPDIAIAVSVWVEAVLYGIYACLFFEAFYIMLKKQSSGMMSAKVFLGGTFAMFLVATGDLVVNLYRFLRGFVQHIDPLGPESYFFDFTRWDNLAHNAMLCIMTWLGDALVIYRCYVIWGRKLWVTVIPIILLLLSISSNAALFFWYTHPGVESPSGIAHWLGTVYPFAFAQNTITTGMIAFKIWRQHRRSRDSGVVNVSHLNLLAIMRIIIESAMIYTLQLLILIVLFPLEEFGQLIIQNTVIPSIGIIFVLIAVRVHFSNSRTIFGPSGLPSIHPWFSEIPDIATGEDNNTQDEQNTNSDGSVVLEILPTDSMREKVEVRLKLPPTQSSVRPRGQTASAP</sequence>
<feature type="transmembrane region" description="Helical" evidence="2">
    <location>
        <begin position="239"/>
        <end position="258"/>
    </location>
</feature>
<reference evidence="3" key="1">
    <citation type="submission" date="2020-11" db="EMBL/GenBank/DDBJ databases">
        <authorList>
            <consortium name="DOE Joint Genome Institute"/>
            <person name="Ahrendt S."/>
            <person name="Riley R."/>
            <person name="Andreopoulos W."/>
            <person name="Labutti K."/>
            <person name="Pangilinan J."/>
            <person name="Ruiz-Duenas F.J."/>
            <person name="Barrasa J.M."/>
            <person name="Sanchez-Garcia M."/>
            <person name="Camarero S."/>
            <person name="Miyauchi S."/>
            <person name="Serrano A."/>
            <person name="Linde D."/>
            <person name="Babiker R."/>
            <person name="Drula E."/>
            <person name="Ayuso-Fernandez I."/>
            <person name="Pacheco R."/>
            <person name="Padilla G."/>
            <person name="Ferreira P."/>
            <person name="Barriuso J."/>
            <person name="Kellner H."/>
            <person name="Castanera R."/>
            <person name="Alfaro M."/>
            <person name="Ramirez L."/>
            <person name="Pisabarro A.G."/>
            <person name="Kuo A."/>
            <person name="Tritt A."/>
            <person name="Lipzen A."/>
            <person name="He G."/>
            <person name="Yan M."/>
            <person name="Ng V."/>
            <person name="Cullen D."/>
            <person name="Martin F."/>
            <person name="Rosso M.-N."/>
            <person name="Henrissat B."/>
            <person name="Hibbett D."/>
            <person name="Martinez A.T."/>
            <person name="Grigoriev I.V."/>
        </authorList>
    </citation>
    <scope>NUCLEOTIDE SEQUENCE</scope>
    <source>
        <strain evidence="3">CIRM-BRFM 674</strain>
    </source>
</reference>
<evidence type="ECO:0000313" key="4">
    <source>
        <dbReference type="Proteomes" id="UP000807469"/>
    </source>
</evidence>
<dbReference type="Proteomes" id="UP000807469">
    <property type="component" value="Unassembled WGS sequence"/>
</dbReference>
<dbReference type="OrthoDB" id="3346544at2759"/>
<feature type="transmembrane region" description="Helical" evidence="2">
    <location>
        <begin position="96"/>
        <end position="118"/>
    </location>
</feature>
<feature type="region of interest" description="Disordered" evidence="1">
    <location>
        <begin position="323"/>
        <end position="344"/>
    </location>
</feature>
<dbReference type="AlphaFoldDB" id="A0A9P5Z123"/>
<organism evidence="3 4">
    <name type="scientific">Pholiota conissans</name>
    <dbReference type="NCBI Taxonomy" id="109636"/>
    <lineage>
        <taxon>Eukaryota</taxon>
        <taxon>Fungi</taxon>
        <taxon>Dikarya</taxon>
        <taxon>Basidiomycota</taxon>
        <taxon>Agaricomycotina</taxon>
        <taxon>Agaricomycetes</taxon>
        <taxon>Agaricomycetidae</taxon>
        <taxon>Agaricales</taxon>
        <taxon>Agaricineae</taxon>
        <taxon>Strophariaceae</taxon>
        <taxon>Pholiota</taxon>
    </lineage>
</organism>
<evidence type="ECO:0000256" key="2">
    <source>
        <dbReference type="SAM" id="Phobius"/>
    </source>
</evidence>
<comment type="caution">
    <text evidence="3">The sequence shown here is derived from an EMBL/GenBank/DDBJ whole genome shotgun (WGS) entry which is preliminary data.</text>
</comment>
<accession>A0A9P5Z123</accession>
<keyword evidence="2" id="KW-0472">Membrane</keyword>
<feature type="transmembrane region" description="Helical" evidence="2">
    <location>
        <begin position="160"/>
        <end position="184"/>
    </location>
</feature>
<proteinExistence type="predicted"/>
<gene>
    <name evidence="3" type="ORF">BDN70DRAFT_879040</name>
</gene>
<protein>
    <submittedName>
        <fullName evidence="3">Uncharacterized protein</fullName>
    </submittedName>
</protein>
<evidence type="ECO:0000256" key="1">
    <source>
        <dbReference type="SAM" id="MobiDB-lite"/>
    </source>
</evidence>
<dbReference type="EMBL" id="MU155218">
    <property type="protein sequence ID" value="KAF9479179.1"/>
    <property type="molecule type" value="Genomic_DNA"/>
</dbReference>
<keyword evidence="2" id="KW-1133">Transmembrane helix</keyword>
<feature type="transmembrane region" description="Helical" evidence="2">
    <location>
        <begin position="212"/>
        <end position="233"/>
    </location>
</feature>
<feature type="transmembrane region" description="Helical" evidence="2">
    <location>
        <begin position="47"/>
        <end position="71"/>
    </location>
</feature>
<keyword evidence="2" id="KW-0812">Transmembrane</keyword>
<feature type="transmembrane region" description="Helical" evidence="2">
    <location>
        <begin position="12"/>
        <end position="35"/>
    </location>
</feature>
<feature type="compositionally biased region" description="Polar residues" evidence="1">
    <location>
        <begin position="329"/>
        <end position="344"/>
    </location>
</feature>
<keyword evidence="4" id="KW-1185">Reference proteome</keyword>